<dbReference type="PANTHER" id="PTHR43685:SF5">
    <property type="entry name" value="GLYCOSYLTRANSFERASE EPSE-RELATED"/>
    <property type="match status" value="1"/>
</dbReference>
<dbReference type="Proteomes" id="UP000886818">
    <property type="component" value="Chromosome"/>
</dbReference>
<dbReference type="Pfam" id="PF00535">
    <property type="entry name" value="Glycos_transf_2"/>
    <property type="match status" value="1"/>
</dbReference>
<accession>A0ABX8RAA3</accession>
<evidence type="ECO:0000259" key="5">
    <source>
        <dbReference type="Pfam" id="PF22882"/>
    </source>
</evidence>
<evidence type="ECO:0000256" key="1">
    <source>
        <dbReference type="ARBA" id="ARBA00006739"/>
    </source>
</evidence>
<evidence type="ECO:0000313" key="7">
    <source>
        <dbReference type="Proteomes" id="UP000886818"/>
    </source>
</evidence>
<proteinExistence type="inferred from homology"/>
<dbReference type="RefSeq" id="WP_218282093.1">
    <property type="nucleotide sequence ID" value="NZ_CP078093.1"/>
</dbReference>
<dbReference type="InterPro" id="IPR049785">
    <property type="entry name" value="GT-D-like_firm"/>
</dbReference>
<keyword evidence="7" id="KW-1185">Reference proteome</keyword>
<keyword evidence="2 6" id="KW-0328">Glycosyltransferase</keyword>
<reference evidence="6" key="1">
    <citation type="submission" date="2021-07" db="EMBL/GenBank/DDBJ databases">
        <title>Complete genome sequence of Crassaminicella sp. 143-21, isolated from a deep-sea hydrothermal vent.</title>
        <authorList>
            <person name="Li X."/>
        </authorList>
    </citation>
    <scope>NUCLEOTIDE SEQUENCE</scope>
    <source>
        <strain evidence="6">143-21</strain>
    </source>
</reference>
<dbReference type="EC" id="2.4.-.-" evidence="6"/>
<dbReference type="InterPro" id="IPR001173">
    <property type="entry name" value="Glyco_trans_2-like"/>
</dbReference>
<evidence type="ECO:0000259" key="4">
    <source>
        <dbReference type="Pfam" id="PF00535"/>
    </source>
</evidence>
<feature type="domain" description="Glycosyltransferase 2-like" evidence="4">
    <location>
        <begin position="253"/>
        <end position="394"/>
    </location>
</feature>
<dbReference type="Pfam" id="PF22882">
    <property type="entry name" value="GT-D-like"/>
    <property type="match status" value="1"/>
</dbReference>
<dbReference type="EMBL" id="CP078093">
    <property type="protein sequence ID" value="QXM05394.1"/>
    <property type="molecule type" value="Genomic_DNA"/>
</dbReference>
<organism evidence="6 7">
    <name type="scientific">Crassaminicella indica</name>
    <dbReference type="NCBI Taxonomy" id="2855394"/>
    <lineage>
        <taxon>Bacteria</taxon>
        <taxon>Bacillati</taxon>
        <taxon>Bacillota</taxon>
        <taxon>Clostridia</taxon>
        <taxon>Eubacteriales</taxon>
        <taxon>Clostridiaceae</taxon>
        <taxon>Crassaminicella</taxon>
    </lineage>
</organism>
<keyword evidence="3 6" id="KW-0808">Transferase</keyword>
<name>A0ABX8RAA3_9CLOT</name>
<dbReference type="PANTHER" id="PTHR43685">
    <property type="entry name" value="GLYCOSYLTRANSFERASE"/>
    <property type="match status" value="1"/>
</dbReference>
<sequence>MKNNNIYDYEQAIMDIDQVLDFIDEAIKKHKPLSISRFGHGEIAYMGWLQFPNWTKFFEPNSSYAGATASIATIKEALIKALKATDIVGFHTLCGKAMEDQEAAKLTLEFIKYLDFRPKHVCSAFITHEMIKNDRFWRCLKDKKIALVGRRAAEAYHIFEAQGIHVVYTTILEGYEEIEIVYDELYKRTDWDIALLSAGIPATILAPRLAKKTNKVVIDFGHALDKLIDGENFNYEKILRNWKARNTKKMLVSMVMAVHNGEIYLKEALDSMLSQTYKNIEIIIVNDGSTDTTKDILDQITDNRVRVIHLKDNRGAANALNIGIKEANGSWIAIQDADDNSYPTRIEEQVKYVLEHPLLVGVGSFIECISGRDNISEYNLKSIAQKRNFFRSREEIRKNIYYGCPLTHSSVMFSKDSFFDVGGYNTDFKIVYDYDLWLRLLEKGEIENVPKVLVQYRMHNESLSNKNARETLKEIQIASSRAIYRLFRRNKNYMPKVMVIGSKKGCENYKEYIAPNSGLKVEAFIHERWQVPYISRCLKEGKIDAIIVLDGRGKDKIMDDLKRRGLKLNTNVFCLYNF</sequence>
<dbReference type="GO" id="GO:0016757">
    <property type="term" value="F:glycosyltransferase activity"/>
    <property type="evidence" value="ECO:0007669"/>
    <property type="project" value="UniProtKB-KW"/>
</dbReference>
<feature type="domain" description="GT-D fold-like" evidence="5">
    <location>
        <begin position="16"/>
        <end position="227"/>
    </location>
</feature>
<evidence type="ECO:0000256" key="3">
    <source>
        <dbReference type="ARBA" id="ARBA00022679"/>
    </source>
</evidence>
<dbReference type="NCBIfam" id="NF040628">
    <property type="entry name" value="GT-D_rel"/>
    <property type="match status" value="1"/>
</dbReference>
<dbReference type="InterPro" id="IPR050834">
    <property type="entry name" value="Glycosyltransf_2"/>
</dbReference>
<protein>
    <submittedName>
        <fullName evidence="6">Glycosyltransferase</fullName>
        <ecNumber evidence="6">2.4.-.-</ecNumber>
    </submittedName>
</protein>
<dbReference type="InterPro" id="IPR055171">
    <property type="entry name" value="GT-D-like"/>
</dbReference>
<gene>
    <name evidence="6" type="ORF">KVH43_08330</name>
</gene>
<evidence type="ECO:0000313" key="6">
    <source>
        <dbReference type="EMBL" id="QXM05394.1"/>
    </source>
</evidence>
<comment type="similarity">
    <text evidence="1">Belongs to the glycosyltransferase 2 family.</text>
</comment>
<evidence type="ECO:0000256" key="2">
    <source>
        <dbReference type="ARBA" id="ARBA00022676"/>
    </source>
</evidence>